<keyword evidence="12" id="KW-0902">Two-component regulatory system</keyword>
<evidence type="ECO:0000256" key="14">
    <source>
        <dbReference type="ARBA" id="ARBA00023136"/>
    </source>
</evidence>
<keyword evidence="4" id="KW-1003">Cell membrane</keyword>
<dbReference type="SUPFAM" id="SSF47384">
    <property type="entry name" value="Homodimeric domain of signal transducing histidine kinase"/>
    <property type="match status" value="1"/>
</dbReference>
<keyword evidence="11 17" id="KW-1133">Transmembrane helix</keyword>
<gene>
    <name evidence="20" type="ORF">IFO66_21530</name>
</gene>
<dbReference type="Pfam" id="PF00672">
    <property type="entry name" value="HAMP"/>
    <property type="match status" value="1"/>
</dbReference>
<evidence type="ECO:0000256" key="15">
    <source>
        <dbReference type="ARBA" id="ARBA00037219"/>
    </source>
</evidence>
<keyword evidence="7 17" id="KW-0812">Transmembrane</keyword>
<proteinExistence type="predicted"/>
<dbReference type="EC" id="2.7.13.3" evidence="3"/>
<evidence type="ECO:0000256" key="4">
    <source>
        <dbReference type="ARBA" id="ARBA00022475"/>
    </source>
</evidence>
<dbReference type="InterPro" id="IPR050398">
    <property type="entry name" value="HssS/ArlS-like"/>
</dbReference>
<dbReference type="InterPro" id="IPR036097">
    <property type="entry name" value="HisK_dim/P_sf"/>
</dbReference>
<evidence type="ECO:0000256" key="3">
    <source>
        <dbReference type="ARBA" id="ARBA00012438"/>
    </source>
</evidence>
<evidence type="ECO:0000256" key="2">
    <source>
        <dbReference type="ARBA" id="ARBA00004651"/>
    </source>
</evidence>
<keyword evidence="14 17" id="KW-0472">Membrane</keyword>
<keyword evidence="13" id="KW-0843">Virulence</keyword>
<dbReference type="SUPFAM" id="SSF55874">
    <property type="entry name" value="ATPase domain of HSP90 chaperone/DNA topoisomerase II/histidine kinase"/>
    <property type="match status" value="1"/>
</dbReference>
<comment type="catalytic activity">
    <reaction evidence="1">
        <text>ATP + protein L-histidine = ADP + protein N-phospho-L-histidine.</text>
        <dbReference type="EC" id="2.7.13.3"/>
    </reaction>
</comment>
<protein>
    <recommendedName>
        <fullName evidence="16">Heme sensor protein HssS</fullName>
        <ecNumber evidence="3">2.7.13.3</ecNumber>
    </recommendedName>
</protein>
<dbReference type="CDD" id="cd06225">
    <property type="entry name" value="HAMP"/>
    <property type="match status" value="1"/>
</dbReference>
<dbReference type="Gene3D" id="3.30.565.10">
    <property type="entry name" value="Histidine kinase-like ATPase, C-terminal domain"/>
    <property type="match status" value="1"/>
</dbReference>
<dbReference type="SMART" id="SM00388">
    <property type="entry name" value="HisKA"/>
    <property type="match status" value="1"/>
</dbReference>
<evidence type="ECO:0000256" key="8">
    <source>
        <dbReference type="ARBA" id="ARBA00022741"/>
    </source>
</evidence>
<evidence type="ECO:0000259" key="18">
    <source>
        <dbReference type="PROSITE" id="PS50109"/>
    </source>
</evidence>
<evidence type="ECO:0000256" key="11">
    <source>
        <dbReference type="ARBA" id="ARBA00022989"/>
    </source>
</evidence>
<evidence type="ECO:0000313" key="20">
    <source>
        <dbReference type="EMBL" id="MBD8500874.1"/>
    </source>
</evidence>
<dbReference type="CDD" id="cd00082">
    <property type="entry name" value="HisKA"/>
    <property type="match status" value="1"/>
</dbReference>
<sequence>MIKSLYVRVVLTYVAAVSVGLISSFLLSQFVVKSYGDQFIANLQEELTRDVAILEQGIRSNGIEQAGALLEHKGYAKKYDIMLYDSSRVMKVINGEGASDLFIISDQVVRFVLNGETYRGRDVSPSELVIGLPYEEAGSRYALFIQASEGSMSAITTKLLIFALVVNLLVGCVIIIIGAKYLVRPIRGMKAATEQLARGEFDINLEWSSRKDELGQLARRFNYMASQMQQLEGMRQTFVSNVSHEIQSPLTSISGFSKALRHNSLSEEDRVRYLSIIQQESERVSRLTENLLKLASLESQHHPFSPRMYDLDEQLRQVVVASEPLWSDKSIEWDMNLSRTKIKADEDQLNQVWMNLISNSIKFTPAGGQIRISIMKNIGSIEVRITDTGIGIPEEEQVKVFERFYKVDKSHTKSKSGSGLGLAIVKKIVSLHGGTVVLQSNPDTGITVIVTLPHVIS</sequence>
<feature type="transmembrane region" description="Helical" evidence="17">
    <location>
        <begin position="6"/>
        <end position="27"/>
    </location>
</feature>
<organism evidence="20 21">
    <name type="scientific">Paenibacillus arenosi</name>
    <dbReference type="NCBI Taxonomy" id="2774142"/>
    <lineage>
        <taxon>Bacteria</taxon>
        <taxon>Bacillati</taxon>
        <taxon>Bacillota</taxon>
        <taxon>Bacilli</taxon>
        <taxon>Bacillales</taxon>
        <taxon>Paenibacillaceae</taxon>
        <taxon>Paenibacillus</taxon>
    </lineage>
</organism>
<keyword evidence="9" id="KW-0418">Kinase</keyword>
<evidence type="ECO:0000256" key="10">
    <source>
        <dbReference type="ARBA" id="ARBA00022840"/>
    </source>
</evidence>
<dbReference type="SMART" id="SM00387">
    <property type="entry name" value="HATPase_c"/>
    <property type="match status" value="1"/>
</dbReference>
<evidence type="ECO:0000256" key="16">
    <source>
        <dbReference type="ARBA" id="ARBA00040841"/>
    </source>
</evidence>
<dbReference type="InterPro" id="IPR005467">
    <property type="entry name" value="His_kinase_dom"/>
</dbReference>
<evidence type="ECO:0000256" key="12">
    <source>
        <dbReference type="ARBA" id="ARBA00023012"/>
    </source>
</evidence>
<dbReference type="InterPro" id="IPR003661">
    <property type="entry name" value="HisK_dim/P_dom"/>
</dbReference>
<dbReference type="InterPro" id="IPR036890">
    <property type="entry name" value="HATPase_C_sf"/>
</dbReference>
<name>A0ABR9B3C7_9BACL</name>
<keyword evidence="6" id="KW-0808">Transferase</keyword>
<feature type="domain" description="Histidine kinase" evidence="18">
    <location>
        <begin position="241"/>
        <end position="456"/>
    </location>
</feature>
<evidence type="ECO:0000256" key="6">
    <source>
        <dbReference type="ARBA" id="ARBA00022679"/>
    </source>
</evidence>
<evidence type="ECO:0000256" key="5">
    <source>
        <dbReference type="ARBA" id="ARBA00022553"/>
    </source>
</evidence>
<evidence type="ECO:0000313" key="21">
    <source>
        <dbReference type="Proteomes" id="UP000634529"/>
    </source>
</evidence>
<dbReference type="CDD" id="cd00075">
    <property type="entry name" value="HATPase"/>
    <property type="match status" value="1"/>
</dbReference>
<evidence type="ECO:0000256" key="9">
    <source>
        <dbReference type="ARBA" id="ARBA00022777"/>
    </source>
</evidence>
<evidence type="ECO:0000256" key="17">
    <source>
        <dbReference type="SAM" id="Phobius"/>
    </source>
</evidence>
<dbReference type="Proteomes" id="UP000634529">
    <property type="component" value="Unassembled WGS sequence"/>
</dbReference>
<dbReference type="PANTHER" id="PTHR45528:SF11">
    <property type="entry name" value="HISTIDINE KINASE"/>
    <property type="match status" value="1"/>
</dbReference>
<dbReference type="Pfam" id="PF00512">
    <property type="entry name" value="HisKA"/>
    <property type="match status" value="1"/>
</dbReference>
<dbReference type="PROSITE" id="PS50885">
    <property type="entry name" value="HAMP"/>
    <property type="match status" value="1"/>
</dbReference>
<keyword evidence="5" id="KW-0597">Phosphoprotein</keyword>
<dbReference type="Gene3D" id="1.10.287.130">
    <property type="match status" value="1"/>
</dbReference>
<dbReference type="PRINTS" id="PR00344">
    <property type="entry name" value="BCTRLSENSOR"/>
</dbReference>
<keyword evidence="21" id="KW-1185">Reference proteome</keyword>
<accession>A0ABR9B3C7</accession>
<dbReference type="Pfam" id="PF02518">
    <property type="entry name" value="HATPase_c"/>
    <property type="match status" value="1"/>
</dbReference>
<evidence type="ECO:0000256" key="7">
    <source>
        <dbReference type="ARBA" id="ARBA00022692"/>
    </source>
</evidence>
<dbReference type="EMBL" id="JACYTN010000030">
    <property type="protein sequence ID" value="MBD8500874.1"/>
    <property type="molecule type" value="Genomic_DNA"/>
</dbReference>
<dbReference type="SUPFAM" id="SSF158472">
    <property type="entry name" value="HAMP domain-like"/>
    <property type="match status" value="1"/>
</dbReference>
<evidence type="ECO:0000256" key="13">
    <source>
        <dbReference type="ARBA" id="ARBA00023026"/>
    </source>
</evidence>
<dbReference type="Gene3D" id="6.10.340.10">
    <property type="match status" value="1"/>
</dbReference>
<evidence type="ECO:0000256" key="1">
    <source>
        <dbReference type="ARBA" id="ARBA00000085"/>
    </source>
</evidence>
<dbReference type="InterPro" id="IPR003594">
    <property type="entry name" value="HATPase_dom"/>
</dbReference>
<comment type="function">
    <text evidence="15">Member of the two-component regulatory system HssS/HssR involved in intracellular heme homeostasis and tempering of staphylococcal virulence. HssS functions as a heme sensor histidine kinase which is autophosphorylated at a histidine residue and transfers its phosphate group to an aspartate residue of HssR. HssR/HssS activates the expression of hrtAB, an efflux pump, in response to extracellular heme, hemin, hemoglobin or blood.</text>
</comment>
<evidence type="ECO:0000259" key="19">
    <source>
        <dbReference type="PROSITE" id="PS50885"/>
    </source>
</evidence>
<dbReference type="SMART" id="SM00304">
    <property type="entry name" value="HAMP"/>
    <property type="match status" value="1"/>
</dbReference>
<dbReference type="PROSITE" id="PS50109">
    <property type="entry name" value="HIS_KIN"/>
    <property type="match status" value="1"/>
</dbReference>
<feature type="domain" description="HAMP" evidence="19">
    <location>
        <begin position="180"/>
        <end position="233"/>
    </location>
</feature>
<dbReference type="PANTHER" id="PTHR45528">
    <property type="entry name" value="SENSOR HISTIDINE KINASE CPXA"/>
    <property type="match status" value="1"/>
</dbReference>
<reference evidence="20 21" key="1">
    <citation type="submission" date="2020-09" db="EMBL/GenBank/DDBJ databases">
        <title>Paenibacillus sp. CAU 1523 isolated from sand of Haeundae Beach.</title>
        <authorList>
            <person name="Kim W."/>
        </authorList>
    </citation>
    <scope>NUCLEOTIDE SEQUENCE [LARGE SCALE GENOMIC DNA]</scope>
    <source>
        <strain evidence="20 21">CAU 1523</strain>
    </source>
</reference>
<keyword evidence="10" id="KW-0067">ATP-binding</keyword>
<dbReference type="InterPro" id="IPR004358">
    <property type="entry name" value="Sig_transdc_His_kin-like_C"/>
</dbReference>
<feature type="transmembrane region" description="Helical" evidence="17">
    <location>
        <begin position="159"/>
        <end position="183"/>
    </location>
</feature>
<keyword evidence="8" id="KW-0547">Nucleotide-binding</keyword>
<comment type="subcellular location">
    <subcellularLocation>
        <location evidence="2">Cell membrane</location>
        <topology evidence="2">Multi-pass membrane protein</topology>
    </subcellularLocation>
</comment>
<dbReference type="RefSeq" id="WP_192027094.1">
    <property type="nucleotide sequence ID" value="NZ_JACYTN010000030.1"/>
</dbReference>
<dbReference type="InterPro" id="IPR003660">
    <property type="entry name" value="HAMP_dom"/>
</dbReference>
<comment type="caution">
    <text evidence="20">The sequence shown here is derived from an EMBL/GenBank/DDBJ whole genome shotgun (WGS) entry which is preliminary data.</text>
</comment>